<gene>
    <name evidence="1" type="ORF">VB695_15885</name>
</gene>
<dbReference type="GeneID" id="78018833"/>
<evidence type="ECO:0000313" key="1">
    <source>
        <dbReference type="EMBL" id="MEA5609529.1"/>
    </source>
</evidence>
<sequence length="84" mass="9712">MIKKSEVEQDTRYITSIERISIAEGRHQAIAIVLEARFNHVPPELVEQLNQIYDHARLKPLLKKASITRSISEFQQELNQDGVE</sequence>
<dbReference type="RefSeq" id="WP_006199211.1">
    <property type="nucleotide sequence ID" value="NZ_JAYGHK010000052.1"/>
</dbReference>
<proteinExistence type="predicted"/>
<keyword evidence="2" id="KW-1185">Reference proteome</keyword>
<reference evidence="1 2" key="1">
    <citation type="submission" date="2023-12" db="EMBL/GenBank/DDBJ databases">
        <title>Baltic Sea Cyanobacteria.</title>
        <authorList>
            <person name="Delbaje E."/>
            <person name="Fewer D.P."/>
            <person name="Shishido T.K."/>
        </authorList>
    </citation>
    <scope>NUCLEOTIDE SEQUENCE [LARGE SCALE GENOMIC DNA]</scope>
    <source>
        <strain evidence="1 2">UHCC 0060</strain>
    </source>
</reference>
<protein>
    <submittedName>
        <fullName evidence="1">Uncharacterized protein</fullName>
    </submittedName>
</protein>
<comment type="caution">
    <text evidence="1">The sequence shown here is derived from an EMBL/GenBank/DDBJ whole genome shotgun (WGS) entry which is preliminary data.</text>
</comment>
<evidence type="ECO:0000313" key="2">
    <source>
        <dbReference type="Proteomes" id="UP001303285"/>
    </source>
</evidence>
<organism evidence="1 2">
    <name type="scientific">Nodularia spumigena UHCC 0060</name>
    <dbReference type="NCBI Taxonomy" id="3110300"/>
    <lineage>
        <taxon>Bacteria</taxon>
        <taxon>Bacillati</taxon>
        <taxon>Cyanobacteriota</taxon>
        <taxon>Cyanophyceae</taxon>
        <taxon>Nostocales</taxon>
        <taxon>Nodulariaceae</taxon>
        <taxon>Nodularia</taxon>
    </lineage>
</organism>
<accession>A0ABU5UT92</accession>
<dbReference type="Proteomes" id="UP001303285">
    <property type="component" value="Unassembled WGS sequence"/>
</dbReference>
<dbReference type="EMBL" id="JAYGHK010000052">
    <property type="protein sequence ID" value="MEA5609529.1"/>
    <property type="molecule type" value="Genomic_DNA"/>
</dbReference>
<name>A0ABU5UT92_NODSP</name>